<accession>K0B445</accession>
<protein>
    <submittedName>
        <fullName evidence="2">Uncharacterized protein</fullName>
    </submittedName>
</protein>
<dbReference type="HOGENOM" id="CLU_2893041_0_0_2"/>
<organism evidence="2 3">
    <name type="scientific">Candidatus Nitrosopumilus koreensis AR1</name>
    <dbReference type="NCBI Taxonomy" id="1229908"/>
    <lineage>
        <taxon>Archaea</taxon>
        <taxon>Nitrososphaerota</taxon>
        <taxon>Nitrososphaeria</taxon>
        <taxon>Nitrosopumilales</taxon>
        <taxon>Nitrosopumilaceae</taxon>
        <taxon>Nitrosopumilus</taxon>
    </lineage>
</organism>
<keyword evidence="1" id="KW-0812">Transmembrane</keyword>
<reference evidence="2 3" key="1">
    <citation type="journal article" date="2012" name="J. Bacteriol.">
        <title>Draft Genome Sequence of an Ammonia-Oxidizing Archaeon, "Candidatus Nitrosopumilus koreensis" AR1, from Marine Sediment.</title>
        <authorList>
            <person name="Park S.J."/>
            <person name="Kim J.G."/>
            <person name="Jung M.Y."/>
            <person name="Kim S.J."/>
            <person name="Cha I.T."/>
            <person name="Kwon K."/>
            <person name="Lee J.H."/>
            <person name="Rhee S.K."/>
        </authorList>
    </citation>
    <scope>NUCLEOTIDE SEQUENCE [LARGE SCALE GENOMIC DNA]</scope>
    <source>
        <strain evidence="2 3">AR1</strain>
    </source>
</reference>
<dbReference type="AlphaFoldDB" id="K0B445"/>
<proteinExistence type="predicted"/>
<dbReference type="KEGG" id="nkr:NKOR_04910"/>
<sequence length="61" mass="6709">MDILMGIVIAFIIVVAGFVGYHASQDVPEYAEEHNISSELNILDANIIDPIQKQIIVKSIV</sequence>
<keyword evidence="1" id="KW-1133">Transmembrane helix</keyword>
<gene>
    <name evidence="2" type="ORF">NKOR_04910</name>
</gene>
<dbReference type="Proteomes" id="UP000006101">
    <property type="component" value="Chromosome"/>
</dbReference>
<name>K0B445_9ARCH</name>
<dbReference type="PATRIC" id="fig|1229908.8.peg.1067"/>
<keyword evidence="1" id="KW-0472">Membrane</keyword>
<keyword evidence="3" id="KW-1185">Reference proteome</keyword>
<evidence type="ECO:0000313" key="3">
    <source>
        <dbReference type="Proteomes" id="UP000006101"/>
    </source>
</evidence>
<evidence type="ECO:0000256" key="1">
    <source>
        <dbReference type="SAM" id="Phobius"/>
    </source>
</evidence>
<dbReference type="EMBL" id="CP003842">
    <property type="protein sequence ID" value="AFS80868.1"/>
    <property type="molecule type" value="Genomic_DNA"/>
</dbReference>
<feature type="transmembrane region" description="Helical" evidence="1">
    <location>
        <begin position="7"/>
        <end position="24"/>
    </location>
</feature>
<evidence type="ECO:0000313" key="2">
    <source>
        <dbReference type="EMBL" id="AFS80868.1"/>
    </source>
</evidence>
<dbReference type="STRING" id="1229908.NKOR_04910"/>